<sequence length="97" mass="11258">MSHVDSAGPLGPSLEQVIIEEKLNLDDSQWEDIHVVTGALKMFFRELPEPLFPYCFFEQFVKAIILGLYYQNKTKFEHQNTIIFYCLSFMGKSYLGT</sequence>
<accession>A0ACB8G2M3</accession>
<reference evidence="1" key="1">
    <citation type="submission" date="2021-08" db="EMBL/GenBank/DDBJ databases">
        <title>The first chromosome-level gecko genome reveals the dynamic sex chromosomes of Neotropical dwarf geckos (Sphaerodactylidae: Sphaerodactylus).</title>
        <authorList>
            <person name="Pinto B.J."/>
            <person name="Keating S.E."/>
            <person name="Gamble T."/>
        </authorList>
    </citation>
    <scope>NUCLEOTIDE SEQUENCE</scope>
    <source>
        <strain evidence="1">TG3544</strain>
    </source>
</reference>
<name>A0ACB8G2M3_9SAUR</name>
<keyword evidence="2" id="KW-1185">Reference proteome</keyword>
<dbReference type="Proteomes" id="UP000827872">
    <property type="component" value="Linkage Group LG02"/>
</dbReference>
<organism evidence="1 2">
    <name type="scientific">Sphaerodactylus townsendi</name>
    <dbReference type="NCBI Taxonomy" id="933632"/>
    <lineage>
        <taxon>Eukaryota</taxon>
        <taxon>Metazoa</taxon>
        <taxon>Chordata</taxon>
        <taxon>Craniata</taxon>
        <taxon>Vertebrata</taxon>
        <taxon>Euteleostomi</taxon>
        <taxon>Lepidosauria</taxon>
        <taxon>Squamata</taxon>
        <taxon>Bifurcata</taxon>
        <taxon>Gekkota</taxon>
        <taxon>Sphaerodactylidae</taxon>
        <taxon>Sphaerodactylus</taxon>
    </lineage>
</organism>
<protein>
    <submittedName>
        <fullName evidence="1">Rho GTPase-activating protein 15</fullName>
    </submittedName>
</protein>
<evidence type="ECO:0000313" key="1">
    <source>
        <dbReference type="EMBL" id="KAH8013318.1"/>
    </source>
</evidence>
<dbReference type="EMBL" id="CM037615">
    <property type="protein sequence ID" value="KAH8013318.1"/>
    <property type="molecule type" value="Genomic_DNA"/>
</dbReference>
<gene>
    <name evidence="1" type="primary">ARHGAP15</name>
    <name evidence="1" type="ORF">K3G42_016709</name>
</gene>
<comment type="caution">
    <text evidence="1">The sequence shown here is derived from an EMBL/GenBank/DDBJ whole genome shotgun (WGS) entry which is preliminary data.</text>
</comment>
<evidence type="ECO:0000313" key="2">
    <source>
        <dbReference type="Proteomes" id="UP000827872"/>
    </source>
</evidence>
<proteinExistence type="predicted"/>